<evidence type="ECO:0008006" key="4">
    <source>
        <dbReference type="Google" id="ProtNLM"/>
    </source>
</evidence>
<evidence type="ECO:0000256" key="1">
    <source>
        <dbReference type="SAM" id="Phobius"/>
    </source>
</evidence>
<comment type="caution">
    <text evidence="2">The sequence shown here is derived from an EMBL/GenBank/DDBJ whole genome shotgun (WGS) entry which is preliminary data.</text>
</comment>
<sequence length="141" mass="15854">MTPAQRRLRTNWLIAAAVLLLVLVFGDFVEANAAWLRWVLFAGIVFASFGQGRSRSQMARDGNEDLASLVESAPWLKIWFSVWAAVALIGAIYVTRRDVDLFQLVGGIRFFILSFAILVGPALALNERRRFRELGEDRDAL</sequence>
<keyword evidence="1" id="KW-0472">Membrane</keyword>
<accession>A0ABW0NH04</accession>
<protein>
    <recommendedName>
        <fullName evidence="4">DUF2178 domain-containing protein</fullName>
    </recommendedName>
</protein>
<dbReference type="RefSeq" id="WP_376850682.1">
    <property type="nucleotide sequence ID" value="NZ_JBHSMF010000009.1"/>
</dbReference>
<keyword evidence="1" id="KW-1133">Transmembrane helix</keyword>
<keyword evidence="3" id="KW-1185">Reference proteome</keyword>
<name>A0ABW0NH04_9BURK</name>
<keyword evidence="1" id="KW-0812">Transmembrane</keyword>
<reference evidence="3" key="1">
    <citation type="journal article" date="2019" name="Int. J. Syst. Evol. Microbiol.">
        <title>The Global Catalogue of Microorganisms (GCM) 10K type strain sequencing project: providing services to taxonomists for standard genome sequencing and annotation.</title>
        <authorList>
            <consortium name="The Broad Institute Genomics Platform"/>
            <consortium name="The Broad Institute Genome Sequencing Center for Infectious Disease"/>
            <person name="Wu L."/>
            <person name="Ma J."/>
        </authorList>
    </citation>
    <scope>NUCLEOTIDE SEQUENCE [LARGE SCALE GENOMIC DNA]</scope>
    <source>
        <strain evidence="3">CCUG 57401</strain>
    </source>
</reference>
<feature type="transmembrane region" description="Helical" evidence="1">
    <location>
        <begin position="101"/>
        <end position="125"/>
    </location>
</feature>
<feature type="transmembrane region" description="Helical" evidence="1">
    <location>
        <begin position="12"/>
        <end position="29"/>
    </location>
</feature>
<organism evidence="2 3">
    <name type="scientific">Caenimonas terrae</name>
    <dbReference type="NCBI Taxonomy" id="696074"/>
    <lineage>
        <taxon>Bacteria</taxon>
        <taxon>Pseudomonadati</taxon>
        <taxon>Pseudomonadota</taxon>
        <taxon>Betaproteobacteria</taxon>
        <taxon>Burkholderiales</taxon>
        <taxon>Comamonadaceae</taxon>
        <taxon>Caenimonas</taxon>
    </lineage>
</organism>
<feature type="transmembrane region" description="Helical" evidence="1">
    <location>
        <begin position="75"/>
        <end position="95"/>
    </location>
</feature>
<evidence type="ECO:0000313" key="3">
    <source>
        <dbReference type="Proteomes" id="UP001596037"/>
    </source>
</evidence>
<evidence type="ECO:0000313" key="2">
    <source>
        <dbReference type="EMBL" id="MFC5498592.1"/>
    </source>
</evidence>
<dbReference type="EMBL" id="JBHSMF010000009">
    <property type="protein sequence ID" value="MFC5498592.1"/>
    <property type="molecule type" value="Genomic_DNA"/>
</dbReference>
<proteinExistence type="predicted"/>
<dbReference type="Proteomes" id="UP001596037">
    <property type="component" value="Unassembled WGS sequence"/>
</dbReference>
<feature type="transmembrane region" description="Helical" evidence="1">
    <location>
        <begin position="35"/>
        <end position="54"/>
    </location>
</feature>
<gene>
    <name evidence="2" type="ORF">ACFPOE_13680</name>
</gene>